<protein>
    <submittedName>
        <fullName evidence="5">Heat shock protein Hsp70</fullName>
    </submittedName>
</protein>
<keyword evidence="5" id="KW-0346">Stress response</keyword>
<evidence type="ECO:0000313" key="6">
    <source>
        <dbReference type="Proteomes" id="UP000029736"/>
    </source>
</evidence>
<evidence type="ECO:0000256" key="3">
    <source>
        <dbReference type="ARBA" id="ARBA00022840"/>
    </source>
</evidence>
<evidence type="ECO:0000256" key="4">
    <source>
        <dbReference type="SAM" id="Coils"/>
    </source>
</evidence>
<organism evidence="5 6">
    <name type="scientific">Phaeodactylibacter xiamenensis</name>
    <dbReference type="NCBI Taxonomy" id="1524460"/>
    <lineage>
        <taxon>Bacteria</taxon>
        <taxon>Pseudomonadati</taxon>
        <taxon>Bacteroidota</taxon>
        <taxon>Saprospiria</taxon>
        <taxon>Saprospirales</taxon>
        <taxon>Haliscomenobacteraceae</taxon>
        <taxon>Phaeodactylibacter</taxon>
    </lineage>
</organism>
<dbReference type="SUPFAM" id="SSF53067">
    <property type="entry name" value="Actin-like ATPase domain"/>
    <property type="match status" value="2"/>
</dbReference>
<evidence type="ECO:0000313" key="5">
    <source>
        <dbReference type="EMBL" id="KGE86289.1"/>
    </source>
</evidence>
<dbReference type="PRINTS" id="PR00301">
    <property type="entry name" value="HEATSHOCK70"/>
</dbReference>
<dbReference type="InterPro" id="IPR043129">
    <property type="entry name" value="ATPase_NBD"/>
</dbReference>
<reference evidence="5 6" key="1">
    <citation type="journal article" date="2014" name="Int. J. Syst. Evol. Microbiol.">
        <title>Phaeodactylibacter xiamenensis gen. nov., sp. nov., a member of the family Saprospiraceae isolated from the marine alga Phaeodactylum tricornutum.</title>
        <authorList>
            <person name="Chen Z.Jr."/>
            <person name="Lei X."/>
            <person name="Lai Q."/>
            <person name="Li Y."/>
            <person name="Zhang B."/>
            <person name="Zhang J."/>
            <person name="Zhang H."/>
            <person name="Yang L."/>
            <person name="Zheng W."/>
            <person name="Tian Y."/>
            <person name="Yu Z."/>
            <person name="Xu H.Jr."/>
            <person name="Zheng T."/>
        </authorList>
    </citation>
    <scope>NUCLEOTIDE SEQUENCE [LARGE SCALE GENOMIC DNA]</scope>
    <source>
        <strain evidence="5 6">KD52</strain>
    </source>
</reference>
<dbReference type="CDD" id="cd24029">
    <property type="entry name" value="ASKHA_NBD_HSP70_DnaK_HscA_HscC"/>
    <property type="match status" value="1"/>
</dbReference>
<dbReference type="STRING" id="1524460.IX84_22280"/>
<name>A0A098S1R5_9BACT</name>
<dbReference type="RefSeq" id="WP_044225525.1">
    <property type="nucleotide sequence ID" value="NZ_JBKAGJ010000026.1"/>
</dbReference>
<dbReference type="Gene3D" id="3.30.420.40">
    <property type="match status" value="2"/>
</dbReference>
<dbReference type="GO" id="GO:0140662">
    <property type="term" value="F:ATP-dependent protein folding chaperone"/>
    <property type="evidence" value="ECO:0007669"/>
    <property type="project" value="InterPro"/>
</dbReference>
<dbReference type="InterPro" id="IPR013126">
    <property type="entry name" value="Hsp_70_fam"/>
</dbReference>
<sequence>MTRTKIDYGIDLGTTNSAIARMEQGDPIIKKSDTLKDTMPSCVGFNKKGATLVGDSAFNNYKSDKLRSMKGGKTKTNTFIEFKRTMGTDKTYSSSHMNEAFNSEQLSAEVLKKLKSFITDENLQSAVITVPAKFEIRQRDATLRAAKLAGFKYAELLQEPIAASMAYGLNSQNKNGYWVVFDFGGGTFDAALVKVEDGIMQVKDTDGDNYLGGKNLDAAIVDEIIIPYLEEEYVIDSILEDNNKKQILQYAMKYYAEEAKIQLSFKEEHNILSDLGDIPGEDDEGEEFELDITINRERLKEAIAPVFQRAIDITKDLIQRNNLSGGKLDALILVGGPTHSPILREMLEEQIKKPDTSADPMTAVATGAALYASTMDVSDEVKEASRDQTKIQLDIGYEPSTVELEEFVTLKMLPEKTEGGIPASVFAEIVRGDKAWSSGKVSINEKGEMIEAKLNEGKPNNFQILLYDVAGNRLECQPDNFTVIQGSKVGSATLPYNIGVEIKRGRDGKLVFRTVKGLEVNQSLPAKGIINGLKTQQQIRPGNAQDTIEIPIYQGDYYSEGSRALYNEHVYDARITGDDLPALLPERSYVDLTLITDKSGRIEKIEAFFPYLDHTVDIEIPETVGSEIDAAFLDKEIRKAKGALSGLAAQGLVNRQEIESTAEEIERLKQSLDQSRNDYDRKKEVLNNLKKSLRKIDELEDNIEWPQFEKELREEFDRLEGANEELGNEKTTQHVNQLRTQVDEVIRKKDLKLGQSVLEEVHNFFIALTFIYQLIGVVRHFRNDFDRLHWRDPQQARQLLGQATQIIADNPTKERLHPIVVQLFQLLPESEVPDGTVLTE</sequence>
<comment type="similarity">
    <text evidence="1">Belongs to the heat shock protein 70 family.</text>
</comment>
<evidence type="ECO:0000256" key="2">
    <source>
        <dbReference type="ARBA" id="ARBA00022741"/>
    </source>
</evidence>
<keyword evidence="3" id="KW-0067">ATP-binding</keyword>
<evidence type="ECO:0000256" key="1">
    <source>
        <dbReference type="ARBA" id="ARBA00007381"/>
    </source>
</evidence>
<accession>A0A098S1R5</accession>
<dbReference type="OrthoDB" id="9766019at2"/>
<dbReference type="Gene3D" id="3.90.640.10">
    <property type="entry name" value="Actin, Chain A, domain 4"/>
    <property type="match status" value="1"/>
</dbReference>
<feature type="coiled-coil region" evidence="4">
    <location>
        <begin position="655"/>
        <end position="748"/>
    </location>
</feature>
<dbReference type="PROSITE" id="PS00297">
    <property type="entry name" value="HSP70_1"/>
    <property type="match status" value="1"/>
</dbReference>
<dbReference type="InterPro" id="IPR018181">
    <property type="entry name" value="Heat_shock_70_CS"/>
</dbReference>
<gene>
    <name evidence="5" type="ORF">IX84_22280</name>
</gene>
<keyword evidence="4" id="KW-0175">Coiled coil</keyword>
<keyword evidence="6" id="KW-1185">Reference proteome</keyword>
<dbReference type="EMBL" id="JPOS01000080">
    <property type="protein sequence ID" value="KGE86289.1"/>
    <property type="molecule type" value="Genomic_DNA"/>
</dbReference>
<dbReference type="PANTHER" id="PTHR19375">
    <property type="entry name" value="HEAT SHOCK PROTEIN 70KDA"/>
    <property type="match status" value="1"/>
</dbReference>
<dbReference type="AlphaFoldDB" id="A0A098S1R5"/>
<dbReference type="Pfam" id="PF00012">
    <property type="entry name" value="HSP70"/>
    <property type="match status" value="1"/>
</dbReference>
<proteinExistence type="inferred from homology"/>
<dbReference type="GO" id="GO:0005524">
    <property type="term" value="F:ATP binding"/>
    <property type="evidence" value="ECO:0007669"/>
    <property type="project" value="UniProtKB-KW"/>
</dbReference>
<keyword evidence="2" id="KW-0547">Nucleotide-binding</keyword>
<comment type="caution">
    <text evidence="5">The sequence shown here is derived from an EMBL/GenBank/DDBJ whole genome shotgun (WGS) entry which is preliminary data.</text>
</comment>
<dbReference type="Proteomes" id="UP000029736">
    <property type="component" value="Unassembled WGS sequence"/>
</dbReference>